<keyword evidence="3" id="KW-1185">Reference proteome</keyword>
<reference evidence="2 3" key="1">
    <citation type="submission" date="2024-11" db="EMBL/GenBank/DDBJ databases">
        <title>A near-complete genome assembly of Cinchona calisaya.</title>
        <authorList>
            <person name="Lian D.C."/>
            <person name="Zhao X.W."/>
            <person name="Wei L."/>
        </authorList>
    </citation>
    <scope>NUCLEOTIDE SEQUENCE [LARGE SCALE GENOMIC DNA]</scope>
    <source>
        <tissue evidence="2">Nenye</tissue>
    </source>
</reference>
<name>A0ABD3ART3_9GENT</name>
<accession>A0ABD3ART3</accession>
<dbReference type="EMBL" id="JBJUIK010000003">
    <property type="protein sequence ID" value="KAL3533911.1"/>
    <property type="molecule type" value="Genomic_DNA"/>
</dbReference>
<protein>
    <submittedName>
        <fullName evidence="2">Uncharacterized protein</fullName>
    </submittedName>
</protein>
<evidence type="ECO:0000313" key="2">
    <source>
        <dbReference type="EMBL" id="KAL3533911.1"/>
    </source>
</evidence>
<dbReference type="AlphaFoldDB" id="A0ABD3ART3"/>
<proteinExistence type="predicted"/>
<organism evidence="2 3">
    <name type="scientific">Cinchona calisaya</name>
    <dbReference type="NCBI Taxonomy" id="153742"/>
    <lineage>
        <taxon>Eukaryota</taxon>
        <taxon>Viridiplantae</taxon>
        <taxon>Streptophyta</taxon>
        <taxon>Embryophyta</taxon>
        <taxon>Tracheophyta</taxon>
        <taxon>Spermatophyta</taxon>
        <taxon>Magnoliopsida</taxon>
        <taxon>eudicotyledons</taxon>
        <taxon>Gunneridae</taxon>
        <taxon>Pentapetalae</taxon>
        <taxon>asterids</taxon>
        <taxon>lamiids</taxon>
        <taxon>Gentianales</taxon>
        <taxon>Rubiaceae</taxon>
        <taxon>Cinchonoideae</taxon>
        <taxon>Cinchoneae</taxon>
        <taxon>Cinchona</taxon>
    </lineage>
</organism>
<comment type="caution">
    <text evidence="2">The sequence shown here is derived from an EMBL/GenBank/DDBJ whole genome shotgun (WGS) entry which is preliminary data.</text>
</comment>
<feature type="region of interest" description="Disordered" evidence="1">
    <location>
        <begin position="1"/>
        <end position="35"/>
    </location>
</feature>
<evidence type="ECO:0000313" key="3">
    <source>
        <dbReference type="Proteomes" id="UP001630127"/>
    </source>
</evidence>
<sequence length="90" mass="10041">MLEEHKASANERKGKPDFLDSVTENRDNSDEKRPSTDNIKASLLMVKYLLGTLVHAFDWKLPADVIELELGYGGEFWISFAEGCASSSYG</sequence>
<gene>
    <name evidence="2" type="ORF">ACH5RR_007432</name>
</gene>
<evidence type="ECO:0000256" key="1">
    <source>
        <dbReference type="SAM" id="MobiDB-lite"/>
    </source>
</evidence>
<dbReference type="Proteomes" id="UP001630127">
    <property type="component" value="Unassembled WGS sequence"/>
</dbReference>